<dbReference type="Gene3D" id="3.10.50.40">
    <property type="match status" value="1"/>
</dbReference>
<evidence type="ECO:0000256" key="9">
    <source>
        <dbReference type="ARBA" id="ARBA00040743"/>
    </source>
</evidence>
<comment type="subcellular location">
    <subcellularLocation>
        <location evidence="1">Cell inner membrane</location>
        <topology evidence="1">Single-pass type II membrane protein</topology>
        <orientation evidence="1">Periplasmic side</orientation>
    </subcellularLocation>
</comment>
<dbReference type="Proteomes" id="UP001056381">
    <property type="component" value="Chromosome"/>
</dbReference>
<evidence type="ECO:0000256" key="5">
    <source>
        <dbReference type="ARBA" id="ARBA00022989"/>
    </source>
</evidence>
<dbReference type="PANTHER" id="PTHR47529:SF1">
    <property type="entry name" value="PERIPLASMIC CHAPERONE PPID"/>
    <property type="match status" value="1"/>
</dbReference>
<keyword evidence="11" id="KW-0697">Rotamase</keyword>
<evidence type="ECO:0000256" key="12">
    <source>
        <dbReference type="SAM" id="Phobius"/>
    </source>
</evidence>
<dbReference type="PANTHER" id="PTHR47529">
    <property type="entry name" value="PEPTIDYL-PROLYL CIS-TRANS ISOMERASE D"/>
    <property type="match status" value="1"/>
</dbReference>
<organism evidence="14 15">
    <name type="scientific">SAR86 cluster bacterium</name>
    <dbReference type="NCBI Taxonomy" id="2030880"/>
    <lineage>
        <taxon>Bacteria</taxon>
        <taxon>Pseudomonadati</taxon>
        <taxon>Pseudomonadota</taxon>
        <taxon>Gammaproteobacteria</taxon>
        <taxon>SAR86 cluster</taxon>
    </lineage>
</organism>
<reference evidence="14" key="1">
    <citation type="submission" date="2022-05" db="EMBL/GenBank/DDBJ databases">
        <title>Single-amplified genomics reveal most streamlined microbe among free-living bacteria.</title>
        <authorList>
            <person name="Roda-Garcia J."/>
            <person name="Haro-Moreno J.M."/>
            <person name="Rodriguez-Valera F."/>
            <person name="Almagro-Moreno S."/>
            <person name="Lopez-Perez M."/>
        </authorList>
    </citation>
    <scope>NUCLEOTIDE SEQUENCE</scope>
    <source>
        <strain evidence="14">TMED112-D2-2</strain>
    </source>
</reference>
<evidence type="ECO:0000259" key="13">
    <source>
        <dbReference type="PROSITE" id="PS50198"/>
    </source>
</evidence>
<dbReference type="InterPro" id="IPR052029">
    <property type="entry name" value="PpiD_chaperone"/>
</dbReference>
<dbReference type="EMBL" id="CP097966">
    <property type="protein sequence ID" value="URQ62771.1"/>
    <property type="molecule type" value="Genomic_DNA"/>
</dbReference>
<dbReference type="InterPro" id="IPR000297">
    <property type="entry name" value="PPIase_PpiC"/>
</dbReference>
<sequence>MISFLRERLQGIVAFSFLGIVALTFAFLGLPTFTQSFSKNNYATIGEYEISQSEYISTRNQVESTLRDQFGQSVDLSNPILFDAVEELTKNSLIERYTIIKLFDELGIDVPENYIENELSKVESFQVDGKFDQEAFKNYLINFNLSKNELMRSFSNDFKINFSVNLLSSLINSFGKDIDEYLKLVTEKRDLIFVNLTSENVVNDFEISEDDLISYYSENPNLFLIPEKRSFYEINLSSKNFDFVISEEEFAAGYDAYLSSLPKPEKRVSHIMIIRENYESDEAFNSRVEQVTNNFQSSTFAELVNKFTEDDGTKEAGGDLGFTDGQIFPEPFESRIGSLAVNEINSEPIFFESNAHFLYVTEVNATEITSYEDKKSDLEDEIKQIKFEEKITNISENFEGSSATFEAFIDLYNLPNKLNTEKTYADISNSQLADIVFGTNLNNWSEILKVDDDEFILTFITDVQEPFQDDFSSVKEKAQELLEAKLKDNYIEEIFASDEEIDLSEIFFASKFSLKNVEVEQFLDIDRSTSLFSENQVAELFTTDKIGVVQKRLIGTDLFIFQITKRNPGNLDRISEEERASFILESNGLKFQSLLEELQKSYTLKDSLKINNNTTQI</sequence>
<dbReference type="InterPro" id="IPR046357">
    <property type="entry name" value="PPIase_dom_sf"/>
</dbReference>
<evidence type="ECO:0000256" key="1">
    <source>
        <dbReference type="ARBA" id="ARBA00004382"/>
    </source>
</evidence>
<keyword evidence="7" id="KW-0143">Chaperone</keyword>
<dbReference type="GO" id="GO:0005886">
    <property type="term" value="C:plasma membrane"/>
    <property type="evidence" value="ECO:0007669"/>
    <property type="project" value="UniProtKB-SubCell"/>
</dbReference>
<keyword evidence="2" id="KW-1003">Cell membrane</keyword>
<dbReference type="Pfam" id="PF13624">
    <property type="entry name" value="SurA_N_3"/>
    <property type="match status" value="1"/>
</dbReference>
<dbReference type="PROSITE" id="PS50198">
    <property type="entry name" value="PPIC_PPIASE_2"/>
    <property type="match status" value="1"/>
</dbReference>
<evidence type="ECO:0000256" key="7">
    <source>
        <dbReference type="ARBA" id="ARBA00023186"/>
    </source>
</evidence>
<accession>A0A9Q8TXH4</accession>
<dbReference type="AlphaFoldDB" id="A0A9Q8TXH4"/>
<dbReference type="InterPro" id="IPR027304">
    <property type="entry name" value="Trigger_fact/SurA_dom_sf"/>
</dbReference>
<evidence type="ECO:0000256" key="6">
    <source>
        <dbReference type="ARBA" id="ARBA00023136"/>
    </source>
</evidence>
<evidence type="ECO:0000256" key="11">
    <source>
        <dbReference type="PROSITE-ProRule" id="PRU00278"/>
    </source>
</evidence>
<evidence type="ECO:0000256" key="8">
    <source>
        <dbReference type="ARBA" id="ARBA00038408"/>
    </source>
</evidence>
<evidence type="ECO:0000256" key="3">
    <source>
        <dbReference type="ARBA" id="ARBA00022519"/>
    </source>
</evidence>
<dbReference type="GO" id="GO:0003755">
    <property type="term" value="F:peptidyl-prolyl cis-trans isomerase activity"/>
    <property type="evidence" value="ECO:0007669"/>
    <property type="project" value="UniProtKB-KW"/>
</dbReference>
<dbReference type="SUPFAM" id="SSF109998">
    <property type="entry name" value="Triger factor/SurA peptide-binding domain-like"/>
    <property type="match status" value="1"/>
</dbReference>
<evidence type="ECO:0000313" key="14">
    <source>
        <dbReference type="EMBL" id="URQ62771.1"/>
    </source>
</evidence>
<keyword evidence="6 12" id="KW-0472">Membrane</keyword>
<evidence type="ECO:0000256" key="10">
    <source>
        <dbReference type="ARBA" id="ARBA00042775"/>
    </source>
</evidence>
<evidence type="ECO:0000256" key="2">
    <source>
        <dbReference type="ARBA" id="ARBA00022475"/>
    </source>
</evidence>
<keyword evidence="3" id="KW-0997">Cell inner membrane</keyword>
<comment type="similarity">
    <text evidence="8">Belongs to the PpiD chaperone family.</text>
</comment>
<gene>
    <name evidence="14" type="ORF">M9B40_03310</name>
</gene>
<dbReference type="SUPFAM" id="SSF54534">
    <property type="entry name" value="FKBP-like"/>
    <property type="match status" value="1"/>
</dbReference>
<evidence type="ECO:0000256" key="4">
    <source>
        <dbReference type="ARBA" id="ARBA00022692"/>
    </source>
</evidence>
<keyword evidence="11" id="KW-0413">Isomerase</keyword>
<name>A0A9Q8TXH4_9GAMM</name>
<feature type="transmembrane region" description="Helical" evidence="12">
    <location>
        <begin position="12"/>
        <end position="33"/>
    </location>
</feature>
<feature type="domain" description="PpiC" evidence="13">
    <location>
        <begin position="263"/>
        <end position="362"/>
    </location>
</feature>
<keyword evidence="15" id="KW-1185">Reference proteome</keyword>
<evidence type="ECO:0000313" key="15">
    <source>
        <dbReference type="Proteomes" id="UP001056381"/>
    </source>
</evidence>
<proteinExistence type="inferred from homology"/>
<keyword evidence="5 12" id="KW-1133">Transmembrane helix</keyword>
<keyword evidence="4 12" id="KW-0812">Transmembrane</keyword>
<dbReference type="Pfam" id="PF00639">
    <property type="entry name" value="Rotamase"/>
    <property type="match status" value="1"/>
</dbReference>
<protein>
    <recommendedName>
        <fullName evidence="9">Periplasmic chaperone PpiD</fullName>
    </recommendedName>
    <alternativeName>
        <fullName evidence="10">Periplasmic folding chaperone</fullName>
    </alternativeName>
</protein>